<dbReference type="InterPro" id="IPR005475">
    <property type="entry name" value="Transketolase-like_Pyr-bd"/>
</dbReference>
<accession>A0A9W5IPX5</accession>
<dbReference type="InterPro" id="IPR009014">
    <property type="entry name" value="Transketo_C/PFOR_II"/>
</dbReference>
<reference evidence="13 14" key="1">
    <citation type="submission" date="2010-01" db="EMBL/GenBank/DDBJ databases">
        <authorList>
            <person name="Weinstock G."/>
            <person name="Sodergren E."/>
            <person name="Clifton S."/>
            <person name="Fulton L."/>
            <person name="Fulton B."/>
            <person name="Courtney L."/>
            <person name="Fronick C."/>
            <person name="Harrison M."/>
            <person name="Strong C."/>
            <person name="Farmer C."/>
            <person name="Delahaunty K."/>
            <person name="Markovic C."/>
            <person name="Hall O."/>
            <person name="Minx P."/>
            <person name="Tomlinson C."/>
            <person name="Mitreva M."/>
            <person name="Nelson J."/>
            <person name="Hou S."/>
            <person name="Wollam A."/>
            <person name="Pepin K.H."/>
            <person name="Johnson M."/>
            <person name="Bhonagiri V."/>
            <person name="Nash W.E."/>
            <person name="Warren W."/>
            <person name="Chinwalla A."/>
            <person name="Mardis E.R."/>
            <person name="Wilson R.K."/>
        </authorList>
    </citation>
    <scope>NUCLEOTIDE SEQUENCE [LARGE SCALE GENOMIC DNA]</scope>
    <source>
        <strain evidence="13 14">NJ9703</strain>
    </source>
</reference>
<dbReference type="RefSeq" id="WP_004520402.1">
    <property type="nucleotide sequence ID" value="NZ_ACEO02000009.1"/>
</dbReference>
<proteinExistence type="inferred from homology"/>
<organism evidence="13 14">
    <name type="scientific">Neisseria subflava NJ9703</name>
    <dbReference type="NCBI Taxonomy" id="546268"/>
    <lineage>
        <taxon>Bacteria</taxon>
        <taxon>Pseudomonadati</taxon>
        <taxon>Pseudomonadota</taxon>
        <taxon>Betaproteobacteria</taxon>
        <taxon>Neisseriales</taxon>
        <taxon>Neisseriaceae</taxon>
        <taxon>Neisseria</taxon>
    </lineage>
</organism>
<feature type="binding site" evidence="11">
    <location>
        <position position="76"/>
    </location>
    <ligand>
        <name>thiamine diphosphate</name>
        <dbReference type="ChEBI" id="CHEBI:58937"/>
    </ligand>
</feature>
<dbReference type="Pfam" id="PF02779">
    <property type="entry name" value="Transket_pyr"/>
    <property type="match status" value="1"/>
</dbReference>
<feature type="domain" description="Transketolase-like pyrimidine-binding" evidence="12">
    <location>
        <begin position="326"/>
        <end position="490"/>
    </location>
</feature>
<dbReference type="InterPro" id="IPR033248">
    <property type="entry name" value="Transketolase_C"/>
</dbReference>
<dbReference type="FunFam" id="3.40.50.920:FF:000002">
    <property type="entry name" value="1-deoxy-D-xylulose-5-phosphate synthase"/>
    <property type="match status" value="1"/>
</dbReference>
<dbReference type="Gene3D" id="3.40.50.920">
    <property type="match status" value="1"/>
</dbReference>
<dbReference type="InterPro" id="IPR029061">
    <property type="entry name" value="THDP-binding"/>
</dbReference>
<comment type="subunit">
    <text evidence="3 11">Homodimer.</text>
</comment>
<keyword evidence="7 11" id="KW-0784">Thiamine biosynthesis</keyword>
<comment type="pathway">
    <text evidence="1 11">Metabolic intermediate biosynthesis; 1-deoxy-D-xylulose 5-phosphate biosynthesis; 1-deoxy-D-xylulose 5-phosphate from D-glyceraldehyde 3-phosphate and pyruvate: step 1/1.</text>
</comment>
<keyword evidence="6 11" id="KW-0460">Magnesium</keyword>
<evidence type="ECO:0000256" key="1">
    <source>
        <dbReference type="ARBA" id="ARBA00004980"/>
    </source>
</evidence>
<dbReference type="CDD" id="cd07033">
    <property type="entry name" value="TPP_PYR_DXS_TK_like"/>
    <property type="match status" value="1"/>
</dbReference>
<dbReference type="CDD" id="cd02007">
    <property type="entry name" value="TPP_DXS"/>
    <property type="match status" value="1"/>
</dbReference>
<sequence length="629" mass="67804">MNPSPLLDIIDTPQDLRCLEKKQLPQVAAELREFLLDSVGKTGGHFASNLGAVELTVALHYVYDTPEDHLVWDVGHQSYPHKILTGRKNQMHTMRQYGGLAGFPKRSESEYDAFGVGHSSTSIGAALGMAVADKQLGNNRRSVAIIGDGAMTAGQAFEALNCAGDMDVDLLVILNDNEMSISPNVGALPKYLASNVVRDMHGLLSTIKAQSSKVLDKLPGAMELAQKVENKIKTLAGEAEHAKQSLSLFENFGFRYTGPVDGHNVENLVDVLKDLRGRKGPQLLHVITKKGNGYKFAENDPVKYHAVSKLPSEVPAPEVKPAAAKPTYTQVFGQWLCDQAAADERLVAITPAMREGSGLVEFEQRFPDRYFDVGIAEQHAVTFAGGLACEGIKPVVAIYSTFLQRAYDQLVHDVALQNLPVLFAIDRAGIVGADGPTHAGLYDLSFLRCVPNMIIAAPSDENECRLLLSTCYQANSPSAVRYPRGTGTGATVSDGLETVEIGKGIIRREGEKIAIIAFGSMVAPSLTAADKLNATVADMRFVKPIDEELIVRLARSHDYIVTAEENAEQGGAGSAVLEVLAKHGICKPVLLLGVEDKVTEHGDPKKLLDDLGLSAEAIEKRIAGWIKAV</sequence>
<feature type="binding site" evidence="11">
    <location>
        <position position="148"/>
    </location>
    <ligand>
        <name>Mg(2+)</name>
        <dbReference type="ChEBI" id="CHEBI:18420"/>
    </ligand>
</feature>
<keyword evidence="4 11" id="KW-0808">Transferase</keyword>
<dbReference type="Pfam" id="PF02780">
    <property type="entry name" value="Transketolase_C"/>
    <property type="match status" value="1"/>
</dbReference>
<evidence type="ECO:0000256" key="9">
    <source>
        <dbReference type="ARBA" id="ARBA00023229"/>
    </source>
</evidence>
<dbReference type="GO" id="GO:0030976">
    <property type="term" value="F:thiamine pyrophosphate binding"/>
    <property type="evidence" value="ECO:0007669"/>
    <property type="project" value="UniProtKB-UniRule"/>
</dbReference>
<evidence type="ECO:0000259" key="12">
    <source>
        <dbReference type="SMART" id="SM00861"/>
    </source>
</evidence>
<dbReference type="GO" id="GO:0000287">
    <property type="term" value="F:magnesium ion binding"/>
    <property type="evidence" value="ECO:0007669"/>
    <property type="project" value="UniProtKB-UniRule"/>
</dbReference>
<evidence type="ECO:0000256" key="3">
    <source>
        <dbReference type="ARBA" id="ARBA00011738"/>
    </source>
</evidence>
<feature type="binding site" evidence="11">
    <location>
        <begin position="117"/>
        <end position="119"/>
    </location>
    <ligand>
        <name>thiamine diphosphate</name>
        <dbReference type="ChEBI" id="CHEBI:58937"/>
    </ligand>
</feature>
<feature type="binding site" evidence="11">
    <location>
        <position position="377"/>
    </location>
    <ligand>
        <name>thiamine diphosphate</name>
        <dbReference type="ChEBI" id="CHEBI:58937"/>
    </ligand>
</feature>
<dbReference type="Gene3D" id="3.40.50.970">
    <property type="match status" value="2"/>
</dbReference>
<evidence type="ECO:0000313" key="14">
    <source>
        <dbReference type="Proteomes" id="UP000004621"/>
    </source>
</evidence>
<evidence type="ECO:0000313" key="13">
    <source>
        <dbReference type="EMBL" id="EFC51585.1"/>
    </source>
</evidence>
<dbReference type="SMART" id="SM00861">
    <property type="entry name" value="Transket_pyr"/>
    <property type="match status" value="1"/>
</dbReference>
<dbReference type="GO" id="GO:0009228">
    <property type="term" value="P:thiamine biosynthetic process"/>
    <property type="evidence" value="ECO:0007669"/>
    <property type="project" value="UniProtKB-UniRule"/>
</dbReference>
<dbReference type="SUPFAM" id="SSF52518">
    <property type="entry name" value="Thiamin diphosphate-binding fold (THDP-binding)"/>
    <property type="match status" value="2"/>
</dbReference>
<dbReference type="Proteomes" id="UP000004621">
    <property type="component" value="Unassembled WGS sequence"/>
</dbReference>
<keyword evidence="8 11" id="KW-0786">Thiamine pyrophosphate</keyword>
<dbReference type="GO" id="GO:0016114">
    <property type="term" value="P:terpenoid biosynthetic process"/>
    <property type="evidence" value="ECO:0007669"/>
    <property type="project" value="UniProtKB-UniRule"/>
</dbReference>
<comment type="cofactor">
    <cofactor evidence="11">
        <name>Mg(2+)</name>
        <dbReference type="ChEBI" id="CHEBI:18420"/>
    </cofactor>
    <text evidence="11">Binds 1 Mg(2+) ion per subunit.</text>
</comment>
<dbReference type="FunFam" id="3.40.50.970:FF:000005">
    <property type="entry name" value="1-deoxy-D-xylulose-5-phosphate synthase"/>
    <property type="match status" value="1"/>
</dbReference>
<feature type="binding site" evidence="11">
    <location>
        <position position="177"/>
    </location>
    <ligand>
        <name>Mg(2+)</name>
        <dbReference type="ChEBI" id="CHEBI:18420"/>
    </ligand>
</feature>
<dbReference type="GO" id="GO:0005829">
    <property type="term" value="C:cytosol"/>
    <property type="evidence" value="ECO:0007669"/>
    <property type="project" value="TreeGrafter"/>
</dbReference>
<dbReference type="PROSITE" id="PS00801">
    <property type="entry name" value="TRANSKETOLASE_1"/>
    <property type="match status" value="1"/>
</dbReference>
<comment type="function">
    <text evidence="10 11">Catalyzes the acyloin condensation reaction between C atoms 2 and 3 of pyruvate and glyceraldehyde 3-phosphate to yield 1-deoxy-D-xylulose-5-phosphate (DXP).</text>
</comment>
<dbReference type="GO" id="GO:0008661">
    <property type="term" value="F:1-deoxy-D-xylulose-5-phosphate synthase activity"/>
    <property type="evidence" value="ECO:0007669"/>
    <property type="project" value="UniProtKB-UniRule"/>
</dbReference>
<comment type="caution">
    <text evidence="13">The sequence shown here is derived from an EMBL/GenBank/DDBJ whole genome shotgun (WGS) entry which is preliminary data.</text>
</comment>
<evidence type="ECO:0000256" key="5">
    <source>
        <dbReference type="ARBA" id="ARBA00022723"/>
    </source>
</evidence>
<dbReference type="AlphaFoldDB" id="A0A9W5IPX5"/>
<dbReference type="NCBIfam" id="NF003933">
    <property type="entry name" value="PRK05444.2-2"/>
    <property type="match status" value="1"/>
</dbReference>
<evidence type="ECO:0000256" key="11">
    <source>
        <dbReference type="HAMAP-Rule" id="MF_00315"/>
    </source>
</evidence>
<feature type="binding site" evidence="11">
    <location>
        <position position="177"/>
    </location>
    <ligand>
        <name>thiamine diphosphate</name>
        <dbReference type="ChEBI" id="CHEBI:58937"/>
    </ligand>
</feature>
<evidence type="ECO:0000256" key="10">
    <source>
        <dbReference type="ARBA" id="ARBA00055605"/>
    </source>
</evidence>
<dbReference type="InterPro" id="IPR005477">
    <property type="entry name" value="Dxylulose-5-P_synthase"/>
</dbReference>
<dbReference type="PROSITE" id="PS00802">
    <property type="entry name" value="TRANSKETOLASE_2"/>
    <property type="match status" value="1"/>
</dbReference>
<comment type="catalytic activity">
    <reaction evidence="11">
        <text>D-glyceraldehyde 3-phosphate + pyruvate + H(+) = 1-deoxy-D-xylulose 5-phosphate + CO2</text>
        <dbReference type="Rhea" id="RHEA:12605"/>
        <dbReference type="ChEBI" id="CHEBI:15361"/>
        <dbReference type="ChEBI" id="CHEBI:15378"/>
        <dbReference type="ChEBI" id="CHEBI:16526"/>
        <dbReference type="ChEBI" id="CHEBI:57792"/>
        <dbReference type="ChEBI" id="CHEBI:59776"/>
        <dbReference type="EC" id="2.2.1.7"/>
    </reaction>
</comment>
<gene>
    <name evidence="11 13" type="primary">dxs</name>
    <name evidence="13" type="ORF">NEISUBOT_04838</name>
</gene>
<feature type="binding site" evidence="11">
    <location>
        <begin position="149"/>
        <end position="150"/>
    </location>
    <ligand>
        <name>thiamine diphosphate</name>
        <dbReference type="ChEBI" id="CHEBI:58937"/>
    </ligand>
</feature>
<dbReference type="PANTHER" id="PTHR43322:SF5">
    <property type="entry name" value="1-DEOXY-D-XYLULOSE-5-PHOSPHATE SYNTHASE, CHLOROPLASTIC"/>
    <property type="match status" value="1"/>
</dbReference>
<dbReference type="EC" id="2.2.1.7" evidence="11"/>
<feature type="binding site" evidence="11">
    <location>
        <position position="294"/>
    </location>
    <ligand>
        <name>thiamine diphosphate</name>
        <dbReference type="ChEBI" id="CHEBI:58937"/>
    </ligand>
</feature>
<name>A0A9W5IPX5_NEISU</name>
<dbReference type="GO" id="GO:0019288">
    <property type="term" value="P:isopentenyl diphosphate biosynthetic process, methylerythritol 4-phosphate pathway"/>
    <property type="evidence" value="ECO:0007669"/>
    <property type="project" value="TreeGrafter"/>
</dbReference>
<evidence type="ECO:0000256" key="2">
    <source>
        <dbReference type="ARBA" id="ARBA00011081"/>
    </source>
</evidence>
<dbReference type="HAMAP" id="MF_00315">
    <property type="entry name" value="DXP_synth"/>
    <property type="match status" value="1"/>
</dbReference>
<dbReference type="InterPro" id="IPR049557">
    <property type="entry name" value="Transketolase_CS"/>
</dbReference>
<dbReference type="SUPFAM" id="SSF52922">
    <property type="entry name" value="TK C-terminal domain-like"/>
    <property type="match status" value="1"/>
</dbReference>
<comment type="similarity">
    <text evidence="2 11">Belongs to the transketolase family. DXPS subfamily.</text>
</comment>
<dbReference type="NCBIfam" id="TIGR00204">
    <property type="entry name" value="dxs"/>
    <property type="match status" value="1"/>
</dbReference>
<keyword evidence="9 11" id="KW-0414">Isoprene biosynthesis</keyword>
<evidence type="ECO:0000256" key="4">
    <source>
        <dbReference type="ARBA" id="ARBA00022679"/>
    </source>
</evidence>
<comment type="cofactor">
    <cofactor evidence="11">
        <name>thiamine diphosphate</name>
        <dbReference type="ChEBI" id="CHEBI:58937"/>
    </cofactor>
    <text evidence="11">Binds 1 thiamine pyrophosphate per subunit.</text>
</comment>
<dbReference type="PANTHER" id="PTHR43322">
    <property type="entry name" value="1-D-DEOXYXYLULOSE 5-PHOSPHATE SYNTHASE-RELATED"/>
    <property type="match status" value="1"/>
</dbReference>
<evidence type="ECO:0000256" key="8">
    <source>
        <dbReference type="ARBA" id="ARBA00023052"/>
    </source>
</evidence>
<dbReference type="EMBL" id="ACEO02000009">
    <property type="protein sequence ID" value="EFC51585.1"/>
    <property type="molecule type" value="Genomic_DNA"/>
</dbReference>
<keyword evidence="5 11" id="KW-0479">Metal-binding</keyword>
<dbReference type="InterPro" id="IPR020826">
    <property type="entry name" value="Transketolase_BS"/>
</dbReference>
<protein>
    <recommendedName>
        <fullName evidence="11">1-deoxy-D-xylulose-5-phosphate synthase</fullName>
        <ecNumber evidence="11">2.2.1.7</ecNumber>
    </recommendedName>
    <alternativeName>
        <fullName evidence="11">1-deoxyxylulose-5-phosphate synthase</fullName>
        <shortName evidence="11">DXP synthase</shortName>
        <shortName evidence="11">DXPS</shortName>
    </alternativeName>
</protein>
<dbReference type="Pfam" id="PF13292">
    <property type="entry name" value="DXP_synthase_N"/>
    <property type="match status" value="1"/>
</dbReference>
<evidence type="ECO:0000256" key="7">
    <source>
        <dbReference type="ARBA" id="ARBA00022977"/>
    </source>
</evidence>
<evidence type="ECO:0000256" key="6">
    <source>
        <dbReference type="ARBA" id="ARBA00022842"/>
    </source>
</evidence>